<dbReference type="EMBL" id="ACEP01000097">
    <property type="protein sequence ID" value="EEG35951.1"/>
    <property type="molecule type" value="Genomic_DNA"/>
</dbReference>
<reference evidence="2 3" key="2">
    <citation type="submission" date="2009-02" db="EMBL/GenBank/DDBJ databases">
        <title>Draft genome sequence of Eubacterium hallii (DSM 3353).</title>
        <authorList>
            <person name="Sudarsanam P."/>
            <person name="Ley R."/>
            <person name="Guruge J."/>
            <person name="Turnbaugh P.J."/>
            <person name="Mahowald M."/>
            <person name="Liep D."/>
            <person name="Gordon J."/>
        </authorList>
    </citation>
    <scope>NUCLEOTIDE SEQUENCE [LARGE SCALE GENOMIC DNA]</scope>
    <source>
        <strain evidence="2 3">DSM 3353</strain>
    </source>
</reference>
<keyword evidence="1" id="KW-0472">Membrane</keyword>
<evidence type="ECO:0000313" key="3">
    <source>
        <dbReference type="Proteomes" id="UP000003174"/>
    </source>
</evidence>
<reference evidence="2 3" key="1">
    <citation type="submission" date="2009-01" db="EMBL/GenBank/DDBJ databases">
        <authorList>
            <person name="Fulton L."/>
            <person name="Clifton S."/>
            <person name="Fulton B."/>
            <person name="Xu J."/>
            <person name="Minx P."/>
            <person name="Pepin K.H."/>
            <person name="Johnson M."/>
            <person name="Bhonagiri V."/>
            <person name="Nash W.E."/>
            <person name="Mardis E.R."/>
            <person name="Wilson R.K."/>
        </authorList>
    </citation>
    <scope>NUCLEOTIDE SEQUENCE [LARGE SCALE GENOMIC DNA]</scope>
    <source>
        <strain evidence="2 3">DSM 3353</strain>
    </source>
</reference>
<feature type="transmembrane region" description="Helical" evidence="1">
    <location>
        <begin position="24"/>
        <end position="46"/>
    </location>
</feature>
<evidence type="ECO:0000313" key="2">
    <source>
        <dbReference type="EMBL" id="EEG35951.1"/>
    </source>
</evidence>
<protein>
    <submittedName>
        <fullName evidence="2">Uncharacterized protein</fullName>
    </submittedName>
</protein>
<dbReference type="Proteomes" id="UP000003174">
    <property type="component" value="Unassembled WGS sequence"/>
</dbReference>
<accession>C0EXN8</accession>
<organism evidence="2 3">
    <name type="scientific">Anaerobutyricum hallii DSM 3353</name>
    <dbReference type="NCBI Taxonomy" id="411469"/>
    <lineage>
        <taxon>Bacteria</taxon>
        <taxon>Bacillati</taxon>
        <taxon>Bacillota</taxon>
        <taxon>Clostridia</taxon>
        <taxon>Lachnospirales</taxon>
        <taxon>Lachnospiraceae</taxon>
        <taxon>Anaerobutyricum</taxon>
    </lineage>
</organism>
<keyword evidence="1" id="KW-1133">Transmembrane helix</keyword>
<dbReference type="AlphaFoldDB" id="C0EXN8"/>
<keyword evidence="1" id="KW-0812">Transmembrane</keyword>
<gene>
    <name evidence="2" type="ORF">EUBHAL_02180</name>
</gene>
<comment type="caution">
    <text evidence="2">The sequence shown here is derived from an EMBL/GenBank/DDBJ whole genome shotgun (WGS) entry which is preliminary data.</text>
</comment>
<name>C0EXN8_9FIRM</name>
<evidence type="ECO:0000256" key="1">
    <source>
        <dbReference type="SAM" id="Phobius"/>
    </source>
</evidence>
<sequence>MDTAAGIIYIPLCLYFNPSSPSLFIFFLFHPLSVDLSIAINILPYFSCFFYKIDGKCPIYRVF</sequence>
<proteinExistence type="predicted"/>